<sequence length="42" mass="4843">MKINLMNLNVNMNRAILFFSGDLDYYKTKSAVFFTALCCSDE</sequence>
<proteinExistence type="predicted"/>
<protein>
    <submittedName>
        <fullName evidence="1">Uncharacterized protein</fullName>
    </submittedName>
</protein>
<gene>
    <name evidence="1" type="ordered locus">MS0005</name>
</gene>
<dbReference type="HOGENOM" id="CLU_3253726_0_0_6"/>
<reference evidence="1 2" key="1">
    <citation type="journal article" date="2004" name="Nat. Biotechnol.">
        <title>The genome sequence of the capnophilic rumen bacterium Mannheimia succiniciproducens.</title>
        <authorList>
            <person name="Hong S.H."/>
            <person name="Kim J.S."/>
            <person name="Lee S.Y."/>
            <person name="In Y.H."/>
            <person name="Choi S.S."/>
            <person name="Rih J.-K."/>
            <person name="Kim C.H."/>
            <person name="Jeong H."/>
            <person name="Hur C.G."/>
            <person name="Kim J.J."/>
        </authorList>
    </citation>
    <scope>NUCLEOTIDE SEQUENCE [LARGE SCALE GENOMIC DNA]</scope>
    <source>
        <strain evidence="2">KCTC 0769BP / MBEL55E</strain>
    </source>
</reference>
<organism evidence="1 2">
    <name type="scientific">Mannheimia succiniciproducens (strain KCTC 0769BP / MBEL55E)</name>
    <dbReference type="NCBI Taxonomy" id="221988"/>
    <lineage>
        <taxon>Bacteria</taxon>
        <taxon>Pseudomonadati</taxon>
        <taxon>Pseudomonadota</taxon>
        <taxon>Gammaproteobacteria</taxon>
        <taxon>Pasteurellales</taxon>
        <taxon>Pasteurellaceae</taxon>
        <taxon>Basfia</taxon>
    </lineage>
</organism>
<dbReference type="AlphaFoldDB" id="Q65WP8"/>
<dbReference type="KEGG" id="msu:MS0005"/>
<accession>Q65WP8</accession>
<dbReference type="Proteomes" id="UP000000607">
    <property type="component" value="Chromosome"/>
</dbReference>
<name>Q65WP8_MANSM</name>
<evidence type="ECO:0000313" key="1">
    <source>
        <dbReference type="EMBL" id="AAU36612.1"/>
    </source>
</evidence>
<keyword evidence="2" id="KW-1185">Reference proteome</keyword>
<evidence type="ECO:0000313" key="2">
    <source>
        <dbReference type="Proteomes" id="UP000000607"/>
    </source>
</evidence>
<dbReference type="EMBL" id="AE016827">
    <property type="protein sequence ID" value="AAU36612.1"/>
    <property type="molecule type" value="Genomic_DNA"/>
</dbReference>